<reference evidence="2" key="1">
    <citation type="journal article" date="2019" name="Int. J. Syst. Evol. Microbiol.">
        <title>The Global Catalogue of Microorganisms (GCM) 10K type strain sequencing project: providing services to taxonomists for standard genome sequencing and annotation.</title>
        <authorList>
            <consortium name="The Broad Institute Genomics Platform"/>
            <consortium name="The Broad Institute Genome Sequencing Center for Infectious Disease"/>
            <person name="Wu L."/>
            <person name="Ma J."/>
        </authorList>
    </citation>
    <scope>NUCLEOTIDE SEQUENCE [LARGE SCALE GENOMIC DNA]</scope>
    <source>
        <strain evidence="2">CECT 8288</strain>
    </source>
</reference>
<protein>
    <submittedName>
        <fullName evidence="1">Uncharacterized protein</fullName>
    </submittedName>
</protein>
<evidence type="ECO:0000313" key="2">
    <source>
        <dbReference type="Proteomes" id="UP001595710"/>
    </source>
</evidence>
<gene>
    <name evidence="1" type="ORF">ACFOND_04695</name>
</gene>
<comment type="caution">
    <text evidence="1">The sequence shown here is derived from an EMBL/GenBank/DDBJ whole genome shotgun (WGS) entry which is preliminary data.</text>
</comment>
<accession>A0ABV7WP86</accession>
<proteinExistence type="predicted"/>
<organism evidence="1 2">
    <name type="scientific">Reinekea marina</name>
    <dbReference type="NCBI Taxonomy" id="1310421"/>
    <lineage>
        <taxon>Bacteria</taxon>
        <taxon>Pseudomonadati</taxon>
        <taxon>Pseudomonadota</taxon>
        <taxon>Gammaproteobacteria</taxon>
        <taxon>Oceanospirillales</taxon>
        <taxon>Saccharospirillaceae</taxon>
        <taxon>Reinekea</taxon>
    </lineage>
</organism>
<dbReference type="EMBL" id="JBHRYN010000007">
    <property type="protein sequence ID" value="MFC3700932.1"/>
    <property type="molecule type" value="Genomic_DNA"/>
</dbReference>
<evidence type="ECO:0000313" key="1">
    <source>
        <dbReference type="EMBL" id="MFC3700932.1"/>
    </source>
</evidence>
<keyword evidence="2" id="KW-1185">Reference proteome</keyword>
<sequence length="85" mass="9988">MDIEYYDFNEHIGSIEWMQELPKGLISDKIDIRYNTVTISKMEFGYEVYIAPKDLDKGGDGLLIHLDANFKLIDYEIERIEPNPF</sequence>
<dbReference type="RefSeq" id="WP_290280372.1">
    <property type="nucleotide sequence ID" value="NZ_JAUFQI010000001.1"/>
</dbReference>
<dbReference type="Proteomes" id="UP001595710">
    <property type="component" value="Unassembled WGS sequence"/>
</dbReference>
<name>A0ABV7WP86_9GAMM</name>